<organism evidence="1 2">
    <name type="scientific">Pleurodeles waltl</name>
    <name type="common">Iberian ribbed newt</name>
    <dbReference type="NCBI Taxonomy" id="8319"/>
    <lineage>
        <taxon>Eukaryota</taxon>
        <taxon>Metazoa</taxon>
        <taxon>Chordata</taxon>
        <taxon>Craniata</taxon>
        <taxon>Vertebrata</taxon>
        <taxon>Euteleostomi</taxon>
        <taxon>Amphibia</taxon>
        <taxon>Batrachia</taxon>
        <taxon>Caudata</taxon>
        <taxon>Salamandroidea</taxon>
        <taxon>Salamandridae</taxon>
        <taxon>Pleurodelinae</taxon>
        <taxon>Pleurodeles</taxon>
    </lineage>
</organism>
<gene>
    <name evidence="1" type="ORF">NDU88_006286</name>
</gene>
<sequence>MRALSGGRIVKLTKTARTRRRCKAVADSHRKAFHAALSPVLEKKADPTKCAPPLLFASATSAVRFLIHILAARQLSIYAFLVHVILPEEQRPGHRGLSAAPGA</sequence>
<keyword evidence="2" id="KW-1185">Reference proteome</keyword>
<name>A0AAV7RPN6_PLEWA</name>
<proteinExistence type="predicted"/>
<reference evidence="1" key="1">
    <citation type="journal article" date="2022" name="bioRxiv">
        <title>Sequencing and chromosome-scale assembly of the giantPleurodeles waltlgenome.</title>
        <authorList>
            <person name="Brown T."/>
            <person name="Elewa A."/>
            <person name="Iarovenko S."/>
            <person name="Subramanian E."/>
            <person name="Araus A.J."/>
            <person name="Petzold A."/>
            <person name="Susuki M."/>
            <person name="Suzuki K.-i.T."/>
            <person name="Hayashi T."/>
            <person name="Toyoda A."/>
            <person name="Oliveira C."/>
            <person name="Osipova E."/>
            <person name="Leigh N.D."/>
            <person name="Simon A."/>
            <person name="Yun M.H."/>
        </authorList>
    </citation>
    <scope>NUCLEOTIDE SEQUENCE</scope>
    <source>
        <strain evidence="1">20211129_DDA</strain>
        <tissue evidence="1">Liver</tissue>
    </source>
</reference>
<accession>A0AAV7RPN6</accession>
<evidence type="ECO:0000313" key="1">
    <source>
        <dbReference type="EMBL" id="KAJ1153527.1"/>
    </source>
</evidence>
<comment type="caution">
    <text evidence="1">The sequence shown here is derived from an EMBL/GenBank/DDBJ whole genome shotgun (WGS) entry which is preliminary data.</text>
</comment>
<dbReference type="AlphaFoldDB" id="A0AAV7RPN6"/>
<evidence type="ECO:0000313" key="2">
    <source>
        <dbReference type="Proteomes" id="UP001066276"/>
    </source>
</evidence>
<dbReference type="EMBL" id="JANPWB010000009">
    <property type="protein sequence ID" value="KAJ1153527.1"/>
    <property type="molecule type" value="Genomic_DNA"/>
</dbReference>
<dbReference type="Proteomes" id="UP001066276">
    <property type="component" value="Chromosome 5"/>
</dbReference>
<protein>
    <submittedName>
        <fullName evidence="1">Uncharacterized protein</fullName>
    </submittedName>
</protein>